<comment type="caution">
    <text evidence="1">The sequence shown here is derived from an EMBL/GenBank/DDBJ whole genome shotgun (WGS) entry which is preliminary data.</text>
</comment>
<keyword evidence="2" id="KW-1185">Reference proteome</keyword>
<evidence type="ECO:0000313" key="2">
    <source>
        <dbReference type="Proteomes" id="UP001281656"/>
    </source>
</evidence>
<evidence type="ECO:0008006" key="3">
    <source>
        <dbReference type="Google" id="ProtNLM"/>
    </source>
</evidence>
<dbReference type="RefSeq" id="WP_261673179.1">
    <property type="nucleotide sequence ID" value="NZ_JARUJP010000004.1"/>
</dbReference>
<gene>
    <name evidence="1" type="ORF">P8V03_04705</name>
</gene>
<protein>
    <recommendedName>
        <fullName evidence="3">Glutaredoxin</fullName>
    </recommendedName>
</protein>
<dbReference type="EMBL" id="JARUJP010000004">
    <property type="protein sequence ID" value="MDW8800452.1"/>
    <property type="molecule type" value="Genomic_DNA"/>
</dbReference>
<reference evidence="1 2" key="1">
    <citation type="submission" date="2023-04" db="EMBL/GenBank/DDBJ databases">
        <title>Clostridium tannerae sp. nov., isolated from the fecal material of an alpaca.</title>
        <authorList>
            <person name="Miller S."/>
            <person name="Hendry M."/>
            <person name="King J."/>
            <person name="Sankaranarayanan K."/>
            <person name="Lawson P.A."/>
        </authorList>
    </citation>
    <scope>NUCLEOTIDE SEQUENCE [LARGE SCALE GENOMIC DNA]</scope>
    <source>
        <strain evidence="1 2">A1-XYC3</strain>
    </source>
</reference>
<name>A0ABU4JQP6_9CLOT</name>
<organism evidence="1 2">
    <name type="scientific">Clostridium tanneri</name>
    <dbReference type="NCBI Taxonomy" id="3037988"/>
    <lineage>
        <taxon>Bacteria</taxon>
        <taxon>Bacillati</taxon>
        <taxon>Bacillota</taxon>
        <taxon>Clostridia</taxon>
        <taxon>Eubacteriales</taxon>
        <taxon>Clostridiaceae</taxon>
        <taxon>Clostridium</taxon>
    </lineage>
</organism>
<dbReference type="Proteomes" id="UP001281656">
    <property type="component" value="Unassembled WGS sequence"/>
</dbReference>
<accession>A0ABU4JQP6</accession>
<sequence>MFNLKLYLKFRDNRPEFDEIKKQGRVGIPFISVNNGEKLIFDEQPDLNELI</sequence>
<evidence type="ECO:0000313" key="1">
    <source>
        <dbReference type="EMBL" id="MDW8800452.1"/>
    </source>
</evidence>
<proteinExistence type="predicted"/>